<evidence type="ECO:0000259" key="9">
    <source>
        <dbReference type="Pfam" id="PF13742"/>
    </source>
</evidence>
<sequence length="435" mass="46822">MSDHPSPAPRELAARALDTTAESPWPVRLLSAKIAEYVARMAPVWVEGQVVQLNRRPGSAMCFLTLRDTDADMSLPVKVRSRALDDAPLREGAHVVVHAKPDFWTKNGALSLHAREVRAVGIGELLARIEHLRRVLAAEGLFDAERKTALPFLPACVGLVCGRESKAEHDVVVNAHDRWPGLRFEIREVAVQGPQAVAQVTAALRELDADPAVEVIVVARGGGSVEDLLPFSNEALVRAAAACRTPIVSAIGHETDAPLLDLVADHRASTPTDAARRITPDVAEERRRLTQARQRARAAVRGRLDGEQAALDALRSRPVLARPETIVSGRAEEVDRAVAAARRALDRRLERAAGELTGERGRLRALSPAATLARGYSVLRTPDGHVVRSATEVDEGDQLETLLHTGTLAVEVVATDPHGDPAHRSSGSARPVLGD</sequence>
<evidence type="ECO:0000256" key="2">
    <source>
        <dbReference type="ARBA" id="ARBA00022722"/>
    </source>
</evidence>
<evidence type="ECO:0000256" key="1">
    <source>
        <dbReference type="ARBA" id="ARBA00022490"/>
    </source>
</evidence>
<dbReference type="Pfam" id="PF13742">
    <property type="entry name" value="tRNA_anti_2"/>
    <property type="match status" value="1"/>
</dbReference>
<evidence type="ECO:0000256" key="5">
    <source>
        <dbReference type="HAMAP-Rule" id="MF_00378"/>
    </source>
</evidence>
<dbReference type="EMBL" id="JARACI010001193">
    <property type="protein sequence ID" value="MDD9208119.1"/>
    <property type="molecule type" value="Genomic_DNA"/>
</dbReference>
<accession>A0ABT5U3R6</accession>
<feature type="domain" description="OB-fold nucleic acid binding" evidence="9">
    <location>
        <begin position="26"/>
        <end position="117"/>
    </location>
</feature>
<evidence type="ECO:0000259" key="8">
    <source>
        <dbReference type="Pfam" id="PF02601"/>
    </source>
</evidence>
<comment type="caution">
    <text evidence="10">The sequence shown here is derived from an EMBL/GenBank/DDBJ whole genome shotgun (WGS) entry which is preliminary data.</text>
</comment>
<keyword evidence="1 5" id="KW-0963">Cytoplasm</keyword>
<comment type="subunit">
    <text evidence="5">Heterooligomer composed of large and small subunits.</text>
</comment>
<dbReference type="GO" id="GO:0008855">
    <property type="term" value="F:exodeoxyribonuclease VII activity"/>
    <property type="evidence" value="ECO:0007669"/>
    <property type="project" value="UniProtKB-EC"/>
</dbReference>
<evidence type="ECO:0000256" key="7">
    <source>
        <dbReference type="SAM" id="MobiDB-lite"/>
    </source>
</evidence>
<dbReference type="InterPro" id="IPR003753">
    <property type="entry name" value="Exonuc_VII_L"/>
</dbReference>
<evidence type="ECO:0000256" key="6">
    <source>
        <dbReference type="RuleBase" id="RU004355"/>
    </source>
</evidence>
<feature type="domain" description="Exonuclease VII large subunit C-terminal" evidence="8">
    <location>
        <begin position="141"/>
        <end position="356"/>
    </location>
</feature>
<reference evidence="10" key="1">
    <citation type="submission" date="2023-02" db="EMBL/GenBank/DDBJ databases">
        <title>Georgenia sp.10Sc9-8, isolated from a soil sample collected from the Taklamakan desert.</title>
        <authorList>
            <person name="Liu S."/>
        </authorList>
    </citation>
    <scope>NUCLEOTIDE SEQUENCE</scope>
    <source>
        <strain evidence="10">10Sc9-8</strain>
    </source>
</reference>
<dbReference type="PANTHER" id="PTHR30008">
    <property type="entry name" value="EXODEOXYRIBONUCLEASE 7 LARGE SUBUNIT"/>
    <property type="match status" value="1"/>
</dbReference>
<organism evidence="10 11">
    <name type="scientific">Georgenia halotolerans</name>
    <dbReference type="NCBI Taxonomy" id="3028317"/>
    <lineage>
        <taxon>Bacteria</taxon>
        <taxon>Bacillati</taxon>
        <taxon>Actinomycetota</taxon>
        <taxon>Actinomycetes</taxon>
        <taxon>Micrococcales</taxon>
        <taxon>Bogoriellaceae</taxon>
        <taxon>Georgenia</taxon>
    </lineage>
</organism>
<feature type="region of interest" description="Disordered" evidence="7">
    <location>
        <begin position="416"/>
        <end position="435"/>
    </location>
</feature>
<keyword evidence="4 5" id="KW-0269">Exonuclease</keyword>
<evidence type="ECO:0000256" key="3">
    <source>
        <dbReference type="ARBA" id="ARBA00022801"/>
    </source>
</evidence>
<evidence type="ECO:0000256" key="4">
    <source>
        <dbReference type="ARBA" id="ARBA00022839"/>
    </source>
</evidence>
<dbReference type="InterPro" id="IPR020579">
    <property type="entry name" value="Exonuc_VII_lsu_C"/>
</dbReference>
<comment type="similarity">
    <text evidence="5 6">Belongs to the XseA family.</text>
</comment>
<proteinExistence type="inferred from homology"/>
<dbReference type="CDD" id="cd04489">
    <property type="entry name" value="ExoVII_LU_OBF"/>
    <property type="match status" value="1"/>
</dbReference>
<evidence type="ECO:0000313" key="10">
    <source>
        <dbReference type="EMBL" id="MDD9208119.1"/>
    </source>
</evidence>
<evidence type="ECO:0000313" key="11">
    <source>
        <dbReference type="Proteomes" id="UP001165561"/>
    </source>
</evidence>
<dbReference type="NCBIfam" id="TIGR00237">
    <property type="entry name" value="xseA"/>
    <property type="match status" value="1"/>
</dbReference>
<dbReference type="PANTHER" id="PTHR30008:SF0">
    <property type="entry name" value="EXODEOXYRIBONUCLEASE 7 LARGE SUBUNIT"/>
    <property type="match status" value="1"/>
</dbReference>
<dbReference type="EC" id="3.1.11.6" evidence="5"/>
<keyword evidence="11" id="KW-1185">Reference proteome</keyword>
<keyword evidence="3 5" id="KW-0378">Hydrolase</keyword>
<keyword evidence="2 5" id="KW-0540">Nuclease</keyword>
<name>A0ABT5U3R6_9MICO</name>
<dbReference type="Pfam" id="PF02601">
    <property type="entry name" value="Exonuc_VII_L"/>
    <property type="match status" value="1"/>
</dbReference>
<comment type="subcellular location">
    <subcellularLocation>
        <location evidence="5 6">Cytoplasm</location>
    </subcellularLocation>
</comment>
<gene>
    <name evidence="5 10" type="primary">xseA</name>
    <name evidence="10" type="ORF">PU560_16835</name>
</gene>
<dbReference type="HAMAP" id="MF_00378">
    <property type="entry name" value="Exonuc_7_L"/>
    <property type="match status" value="1"/>
</dbReference>
<dbReference type="Proteomes" id="UP001165561">
    <property type="component" value="Unassembled WGS sequence"/>
</dbReference>
<dbReference type="InterPro" id="IPR025824">
    <property type="entry name" value="OB-fold_nuc-bd_dom"/>
</dbReference>
<comment type="function">
    <text evidence="5">Bidirectionally degrades single-stranded DNA into large acid-insoluble oligonucleotides, which are then degraded further into small acid-soluble oligonucleotides.</text>
</comment>
<comment type="catalytic activity">
    <reaction evidence="5 6">
        <text>Exonucleolytic cleavage in either 5'- to 3'- or 3'- to 5'-direction to yield nucleoside 5'-phosphates.</text>
        <dbReference type="EC" id="3.1.11.6"/>
    </reaction>
</comment>
<protein>
    <recommendedName>
        <fullName evidence="5">Exodeoxyribonuclease 7 large subunit</fullName>
        <ecNumber evidence="5">3.1.11.6</ecNumber>
    </recommendedName>
    <alternativeName>
        <fullName evidence="5">Exodeoxyribonuclease VII large subunit</fullName>
        <shortName evidence="5">Exonuclease VII large subunit</shortName>
    </alternativeName>
</protein>